<feature type="coiled-coil region" evidence="1">
    <location>
        <begin position="112"/>
        <end position="164"/>
    </location>
</feature>
<sequence>MGCDISQWRMRIGSFCQSIGRNTIKYPAMLLNPNRITNLKLLVRITLCISAILLLSGDVELNPGPPPTDIRPNTRLMSLSQSKLSWDKGDNDALSRTLQEIRSEMTTMSTNMLAMKTEMTGVNQNIDKLNDKLDSKIDMLQTENKQLKSRVVSLENQVDKIEAGSRKNNLLFMGVDDKPSDVNNVFEDISNKSSNQKESWEECEMKIRLFLESVLELGKEFAENVQIEHVQRVRGTERKRPIIVRILSYRDRNLVLENGKNILKQSQTYRVNEDFTPSVRTARKNLSPFLLRARENGSKVSMRQDKLLIDSKLYTFDEETQDIQEVTRK</sequence>
<dbReference type="EMBL" id="CAJPWZ010000823">
    <property type="protein sequence ID" value="CAG2201033.1"/>
    <property type="molecule type" value="Genomic_DNA"/>
</dbReference>
<reference evidence="2" key="1">
    <citation type="submission" date="2021-03" db="EMBL/GenBank/DDBJ databases">
        <authorList>
            <person name="Bekaert M."/>
        </authorList>
    </citation>
    <scope>NUCLEOTIDE SEQUENCE</scope>
</reference>
<name>A0A8S3QX66_MYTED</name>
<dbReference type="AlphaFoldDB" id="A0A8S3QX66"/>
<comment type="caution">
    <text evidence="2">The sequence shown here is derived from an EMBL/GenBank/DDBJ whole genome shotgun (WGS) entry which is preliminary data.</text>
</comment>
<dbReference type="Proteomes" id="UP000683360">
    <property type="component" value="Unassembled WGS sequence"/>
</dbReference>
<evidence type="ECO:0000256" key="1">
    <source>
        <dbReference type="SAM" id="Coils"/>
    </source>
</evidence>
<evidence type="ECO:0000313" key="2">
    <source>
        <dbReference type="EMBL" id="CAG2201033.1"/>
    </source>
</evidence>
<dbReference type="Gene3D" id="3.30.70.1820">
    <property type="entry name" value="L1 transposable element, RRM domain"/>
    <property type="match status" value="1"/>
</dbReference>
<proteinExistence type="predicted"/>
<dbReference type="PANTHER" id="PTHR11505">
    <property type="entry name" value="L1 TRANSPOSABLE ELEMENT-RELATED"/>
    <property type="match status" value="1"/>
</dbReference>
<gene>
    <name evidence="2" type="ORF">MEDL_15663</name>
</gene>
<keyword evidence="1" id="KW-0175">Coiled coil</keyword>
<dbReference type="InterPro" id="IPR004244">
    <property type="entry name" value="Transposase_22"/>
</dbReference>
<organism evidence="2 3">
    <name type="scientific">Mytilus edulis</name>
    <name type="common">Blue mussel</name>
    <dbReference type="NCBI Taxonomy" id="6550"/>
    <lineage>
        <taxon>Eukaryota</taxon>
        <taxon>Metazoa</taxon>
        <taxon>Spiralia</taxon>
        <taxon>Lophotrochozoa</taxon>
        <taxon>Mollusca</taxon>
        <taxon>Bivalvia</taxon>
        <taxon>Autobranchia</taxon>
        <taxon>Pteriomorphia</taxon>
        <taxon>Mytilida</taxon>
        <taxon>Mytiloidea</taxon>
        <taxon>Mytilidae</taxon>
        <taxon>Mytilinae</taxon>
        <taxon>Mytilus</taxon>
    </lineage>
</organism>
<evidence type="ECO:0000313" key="3">
    <source>
        <dbReference type="Proteomes" id="UP000683360"/>
    </source>
</evidence>
<protein>
    <submittedName>
        <fullName evidence="2">Uncharacterized protein</fullName>
    </submittedName>
</protein>
<keyword evidence="3" id="KW-1185">Reference proteome</keyword>
<dbReference type="Gene3D" id="1.20.5.340">
    <property type="match status" value="1"/>
</dbReference>
<accession>A0A8S3QX66</accession>
<dbReference type="OrthoDB" id="6155371at2759"/>